<organism evidence="4 5">
    <name type="scientific">Fusarium oxysporum f. sp. cubense</name>
    <dbReference type="NCBI Taxonomy" id="61366"/>
    <lineage>
        <taxon>Eukaryota</taxon>
        <taxon>Fungi</taxon>
        <taxon>Dikarya</taxon>
        <taxon>Ascomycota</taxon>
        <taxon>Pezizomycotina</taxon>
        <taxon>Sordariomycetes</taxon>
        <taxon>Hypocreomycetidae</taxon>
        <taxon>Hypocreales</taxon>
        <taxon>Nectriaceae</taxon>
        <taxon>Fusarium</taxon>
        <taxon>Fusarium oxysporum species complex</taxon>
    </lineage>
</organism>
<reference evidence="4 5" key="1">
    <citation type="submission" date="2019-07" db="EMBL/GenBank/DDBJ databases">
        <title>The First High-Quality Draft Genome Sequence of the Causal Agent of the Current Panama Disease Epidemic.</title>
        <authorList>
            <person name="Warmington R.J."/>
            <person name="Kay W."/>
            <person name="Jeffries A."/>
            <person name="Bebber D."/>
            <person name="Moore K."/>
            <person name="Studholme D.J."/>
        </authorList>
    </citation>
    <scope>NUCLEOTIDE SEQUENCE [LARGE SCALE GENOMIC DNA]</scope>
    <source>
        <strain evidence="4 5">TR4</strain>
    </source>
</reference>
<dbReference type="PANTHER" id="PTHR47425">
    <property type="entry name" value="FARB-RELATED"/>
    <property type="match status" value="1"/>
</dbReference>
<feature type="domain" description="Xylanolytic transcriptional activator regulatory" evidence="3">
    <location>
        <begin position="229"/>
        <end position="300"/>
    </location>
</feature>
<evidence type="ECO:0000259" key="3">
    <source>
        <dbReference type="SMART" id="SM00906"/>
    </source>
</evidence>
<dbReference type="InterPro" id="IPR007219">
    <property type="entry name" value="XnlR_reg_dom"/>
</dbReference>
<dbReference type="GO" id="GO:0003677">
    <property type="term" value="F:DNA binding"/>
    <property type="evidence" value="ECO:0007669"/>
    <property type="project" value="InterPro"/>
</dbReference>
<name>A0A5C6SFQ7_FUSOC</name>
<feature type="compositionally biased region" description="Polar residues" evidence="2">
    <location>
        <begin position="81"/>
        <end position="97"/>
    </location>
</feature>
<dbReference type="Proteomes" id="UP000321331">
    <property type="component" value="Unassembled WGS sequence"/>
</dbReference>
<dbReference type="AlphaFoldDB" id="A0A5C6SFQ7"/>
<dbReference type="GO" id="GO:0006351">
    <property type="term" value="P:DNA-templated transcription"/>
    <property type="evidence" value="ECO:0007669"/>
    <property type="project" value="InterPro"/>
</dbReference>
<evidence type="ECO:0000313" key="5">
    <source>
        <dbReference type="Proteomes" id="UP000321331"/>
    </source>
</evidence>
<keyword evidence="1" id="KW-0539">Nucleus</keyword>
<proteinExistence type="predicted"/>
<dbReference type="GO" id="GO:0008270">
    <property type="term" value="F:zinc ion binding"/>
    <property type="evidence" value="ECO:0007669"/>
    <property type="project" value="InterPro"/>
</dbReference>
<evidence type="ECO:0000313" key="4">
    <source>
        <dbReference type="EMBL" id="TXB97471.1"/>
    </source>
</evidence>
<dbReference type="InterPro" id="IPR052761">
    <property type="entry name" value="Fungal_Detox/Toxin_TFs"/>
</dbReference>
<gene>
    <name evidence="4" type="ORF">FocTR4_00011932</name>
</gene>
<feature type="region of interest" description="Disordered" evidence="2">
    <location>
        <begin position="1"/>
        <end position="99"/>
    </location>
</feature>
<dbReference type="PANTHER" id="PTHR47425:SF3">
    <property type="entry name" value="ZN(II)2CYS6 TRANSCRIPTION FACTOR (EUROFUNG)"/>
    <property type="match status" value="1"/>
</dbReference>
<dbReference type="EMBL" id="VMNF01000014">
    <property type="protein sequence ID" value="TXB97471.1"/>
    <property type="molecule type" value="Genomic_DNA"/>
</dbReference>
<dbReference type="CDD" id="cd12148">
    <property type="entry name" value="fungal_TF_MHR"/>
    <property type="match status" value="1"/>
</dbReference>
<protein>
    <recommendedName>
        <fullName evidence="3">Xylanolytic transcriptional activator regulatory domain-containing protein</fullName>
    </recommendedName>
</protein>
<feature type="compositionally biased region" description="Polar residues" evidence="2">
    <location>
        <begin position="27"/>
        <end position="52"/>
    </location>
</feature>
<evidence type="ECO:0000256" key="1">
    <source>
        <dbReference type="ARBA" id="ARBA00023242"/>
    </source>
</evidence>
<accession>A0A5C6SFQ7</accession>
<dbReference type="SMART" id="SM00906">
    <property type="entry name" value="Fungal_trans"/>
    <property type="match status" value="1"/>
</dbReference>
<sequence length="562" mass="62742">MCQLRGGQHSLRDEDPNTDILPAISDPGTQENPMSLEQTPPATRLCTSQSESPHWDTSGLAKDCEPSRWGPMTGAVRLSPDHSQQAHNASSATSSRDTIVVGHNTDESDIGVAFDAEADVPRQNGHQDEVETPPIANATSAWAETLEEHESDGNRVPFYPGIHMFTGQFVEDSLFFVNLFESSLTFKRHAFQRAKTLYDADYEKNKVTLIQSVFLMGHFYADAEDRLGPWHWNGIAISLSHTIGIHMLTSPARNGIRPLWRRIWWCIYYREVWLSMGQGRPMRISLDHCSTPMPGLYDTSPSCSPEYQHYAPEELGILFGIWLKLIEGARPSRAIIERDENEIRANWIHDGNNDQSPVLASHVYQYRLHTQAAIIALYRPFLHEAPDGVPDDEQDGWKAFASSKLRTAAAHATHAINCMMAEDLIKFSQTITVLTISPPIQIHLLEMASSKVLSNKLAKHNLALCLLALDEMRKSYVSADAAYKLFDRARIMVEKSLGEDAMVSQDLAAAANLSREAQGIETSEWLDDSTPVGHEFASVGLFSALWMPFANLIPDESLESSF</sequence>
<evidence type="ECO:0000256" key="2">
    <source>
        <dbReference type="SAM" id="MobiDB-lite"/>
    </source>
</evidence>
<comment type="caution">
    <text evidence="4">The sequence shown here is derived from an EMBL/GenBank/DDBJ whole genome shotgun (WGS) entry which is preliminary data.</text>
</comment>
<dbReference type="Pfam" id="PF04082">
    <property type="entry name" value="Fungal_trans"/>
    <property type="match status" value="1"/>
</dbReference>